<name>A0ABR2W8J1_9FUNG</name>
<dbReference type="InterPro" id="IPR051040">
    <property type="entry name" value="COX23"/>
</dbReference>
<organism evidence="5 6">
    <name type="scientific">Basidiobolus ranarum</name>
    <dbReference type="NCBI Taxonomy" id="34480"/>
    <lineage>
        <taxon>Eukaryota</taxon>
        <taxon>Fungi</taxon>
        <taxon>Fungi incertae sedis</taxon>
        <taxon>Zoopagomycota</taxon>
        <taxon>Entomophthoromycotina</taxon>
        <taxon>Basidiobolomycetes</taxon>
        <taxon>Basidiobolales</taxon>
        <taxon>Basidiobolaceae</taxon>
        <taxon>Basidiobolus</taxon>
    </lineage>
</organism>
<evidence type="ECO:0000313" key="5">
    <source>
        <dbReference type="EMBL" id="KAK9722615.1"/>
    </source>
</evidence>
<dbReference type="PANTHER" id="PTHR46811">
    <property type="entry name" value="COILED-COIL-HELIX-COILED-COIL-HELIX DOMAIN-CONTAINING PROTEIN 7"/>
    <property type="match status" value="1"/>
</dbReference>
<dbReference type="PANTHER" id="PTHR46811:SF1">
    <property type="entry name" value="COILED-COIL-HELIX-COILED-COIL-HELIX DOMAIN-CONTAINING PROTEIN 7"/>
    <property type="match status" value="1"/>
</dbReference>
<evidence type="ECO:0000313" key="6">
    <source>
        <dbReference type="Proteomes" id="UP001479436"/>
    </source>
</evidence>
<evidence type="ECO:0000256" key="4">
    <source>
        <dbReference type="ARBA" id="ARBA00023157"/>
    </source>
</evidence>
<dbReference type="Pfam" id="PF02297">
    <property type="entry name" value="COX6B"/>
    <property type="match status" value="1"/>
</dbReference>
<protein>
    <submittedName>
        <fullName evidence="5">Mitochondrial copper homeostasis protein</fullName>
    </submittedName>
</protein>
<accession>A0ABR2W8J1</accession>
<dbReference type="Gene3D" id="1.10.287.1130">
    <property type="entry name" value="CytochromE C oxidase copper chaperone"/>
    <property type="match status" value="1"/>
</dbReference>
<reference evidence="5 6" key="1">
    <citation type="submission" date="2023-04" db="EMBL/GenBank/DDBJ databases">
        <title>Genome of Basidiobolus ranarum AG-B5.</title>
        <authorList>
            <person name="Stajich J.E."/>
            <person name="Carter-House D."/>
            <person name="Gryganskyi A."/>
        </authorList>
    </citation>
    <scope>NUCLEOTIDE SEQUENCE [LARGE SCALE GENOMIC DNA]</scope>
    <source>
        <strain evidence="5 6">AG-B5</strain>
    </source>
</reference>
<keyword evidence="6" id="KW-1185">Reference proteome</keyword>
<evidence type="ECO:0000256" key="3">
    <source>
        <dbReference type="ARBA" id="ARBA00023128"/>
    </source>
</evidence>
<sequence>MSEPTVETQAEPKRARREFDIKEASKFMDPCAEHTKRSYKCLDKNNYDKSKCTQFFDEYKECKRKWLEDRKAERQKRVSGTVLKYL</sequence>
<dbReference type="Proteomes" id="UP001479436">
    <property type="component" value="Unassembled WGS sequence"/>
</dbReference>
<keyword evidence="3" id="KW-0496">Mitochondrion</keyword>
<dbReference type="EMBL" id="JASJQH010006945">
    <property type="protein sequence ID" value="KAK9722615.1"/>
    <property type="molecule type" value="Genomic_DNA"/>
</dbReference>
<evidence type="ECO:0000256" key="1">
    <source>
        <dbReference type="ARBA" id="ARBA00003875"/>
    </source>
</evidence>
<dbReference type="SUPFAM" id="SSF47072">
    <property type="entry name" value="Cysteine alpha-hairpin motif"/>
    <property type="match status" value="1"/>
</dbReference>
<proteinExistence type="predicted"/>
<comment type="function">
    <text evidence="1">Required for the assembly of cytochrome c oxidase.</text>
</comment>
<dbReference type="InterPro" id="IPR009069">
    <property type="entry name" value="Cys_alpha_HP_mot_SF"/>
</dbReference>
<evidence type="ECO:0000256" key="2">
    <source>
        <dbReference type="ARBA" id="ARBA00004569"/>
    </source>
</evidence>
<comment type="caution">
    <text evidence="5">The sequence shown here is derived from an EMBL/GenBank/DDBJ whole genome shotgun (WGS) entry which is preliminary data.</text>
</comment>
<gene>
    <name evidence="5" type="primary">COX23</name>
    <name evidence="5" type="ORF">K7432_002559</name>
</gene>
<comment type="subcellular location">
    <subcellularLocation>
        <location evidence="2">Mitochondrion intermembrane space</location>
    </subcellularLocation>
</comment>
<dbReference type="PROSITE" id="PS51808">
    <property type="entry name" value="CHCH"/>
    <property type="match status" value="1"/>
</dbReference>
<keyword evidence="4" id="KW-1015">Disulfide bond</keyword>
<dbReference type="InterPro" id="IPR048280">
    <property type="entry name" value="COX6B-like"/>
</dbReference>